<sequence>MISNRAKENHGVSIEIMIYQKNHALASRFALAARSFSHAASVPGWGG</sequence>
<evidence type="ECO:0000313" key="1">
    <source>
        <dbReference type="EMBL" id="CUR33494.1"/>
    </source>
</evidence>
<gene>
    <name evidence="1" type="ORF">PL9214520033</name>
</gene>
<dbReference type="EMBL" id="CZDF01000158">
    <property type="protein sequence ID" value="CUR33494.1"/>
    <property type="molecule type" value="Genomic_DNA"/>
</dbReference>
<reference evidence="2" key="1">
    <citation type="submission" date="2015-10" db="EMBL/GenBank/DDBJ databases">
        <authorList>
            <person name="Regsiter A."/>
            <person name="william w."/>
        </authorList>
    </citation>
    <scope>NUCLEOTIDE SEQUENCE [LARGE SCALE GENOMIC DNA]</scope>
</reference>
<dbReference type="RefSeq" id="WP_367400304.1">
    <property type="nucleotide sequence ID" value="NZ_LN889803.1"/>
</dbReference>
<name>A0A1J1LMQ4_9CYAN</name>
<evidence type="ECO:0000313" key="2">
    <source>
        <dbReference type="Proteomes" id="UP000184315"/>
    </source>
</evidence>
<organism evidence="1 2">
    <name type="scientific">Planktothrix tepida PCC 9214</name>
    <dbReference type="NCBI Taxonomy" id="671072"/>
    <lineage>
        <taxon>Bacteria</taxon>
        <taxon>Bacillati</taxon>
        <taxon>Cyanobacteriota</taxon>
        <taxon>Cyanophyceae</taxon>
        <taxon>Oscillatoriophycideae</taxon>
        <taxon>Oscillatoriales</taxon>
        <taxon>Microcoleaceae</taxon>
        <taxon>Planktothrix</taxon>
    </lineage>
</organism>
<keyword evidence="2" id="KW-1185">Reference proteome</keyword>
<dbReference type="Proteomes" id="UP000184315">
    <property type="component" value="Unassembled WGS sequence"/>
</dbReference>
<dbReference type="AlphaFoldDB" id="A0A1J1LMQ4"/>
<accession>A0A1J1LMQ4</accession>
<proteinExistence type="predicted"/>
<protein>
    <submittedName>
        <fullName evidence="1">Uncharacterized protein</fullName>
    </submittedName>
</protein>